<name>A0A841HXC1_9GAMM</name>
<keyword evidence="2" id="KW-1185">Reference proteome</keyword>
<proteinExistence type="predicted"/>
<evidence type="ECO:0000313" key="1">
    <source>
        <dbReference type="EMBL" id="MBB6096435.1"/>
    </source>
</evidence>
<gene>
    <name evidence="1" type="ORF">HNQ60_005357</name>
</gene>
<protein>
    <submittedName>
        <fullName evidence="1">Uncharacterized protein</fullName>
    </submittedName>
</protein>
<sequence length="42" mass="4476">MAVKVRGVGTVPETVVVAVATNTMPNNALQATCETHAPERRR</sequence>
<accession>A0A841HXC1</accession>
<organism evidence="1 2">
    <name type="scientific">Povalibacter uvarum</name>
    <dbReference type="NCBI Taxonomy" id="732238"/>
    <lineage>
        <taxon>Bacteria</taxon>
        <taxon>Pseudomonadati</taxon>
        <taxon>Pseudomonadota</taxon>
        <taxon>Gammaproteobacteria</taxon>
        <taxon>Steroidobacterales</taxon>
        <taxon>Steroidobacteraceae</taxon>
        <taxon>Povalibacter</taxon>
    </lineage>
</organism>
<dbReference type="AlphaFoldDB" id="A0A841HXC1"/>
<reference evidence="1 2" key="1">
    <citation type="submission" date="2020-08" db="EMBL/GenBank/DDBJ databases">
        <title>Genomic Encyclopedia of Type Strains, Phase IV (KMG-IV): sequencing the most valuable type-strain genomes for metagenomic binning, comparative biology and taxonomic classification.</title>
        <authorList>
            <person name="Goeker M."/>
        </authorList>
    </citation>
    <scope>NUCLEOTIDE SEQUENCE [LARGE SCALE GENOMIC DNA]</scope>
    <source>
        <strain evidence="1 2">DSM 26723</strain>
    </source>
</reference>
<comment type="caution">
    <text evidence="1">The sequence shown here is derived from an EMBL/GenBank/DDBJ whole genome shotgun (WGS) entry which is preliminary data.</text>
</comment>
<dbReference type="EMBL" id="JACHHZ010000008">
    <property type="protein sequence ID" value="MBB6096435.1"/>
    <property type="molecule type" value="Genomic_DNA"/>
</dbReference>
<dbReference type="Proteomes" id="UP000588068">
    <property type="component" value="Unassembled WGS sequence"/>
</dbReference>
<evidence type="ECO:0000313" key="2">
    <source>
        <dbReference type="Proteomes" id="UP000588068"/>
    </source>
</evidence>